<protein>
    <submittedName>
        <fullName evidence="3">N-acetylmuramoyl-L-alanine amidase</fullName>
        <ecNumber evidence="3">3.5.1.28</ecNumber>
    </submittedName>
</protein>
<evidence type="ECO:0000259" key="2">
    <source>
        <dbReference type="SMART" id="SM00646"/>
    </source>
</evidence>
<dbReference type="InterPro" id="IPR050695">
    <property type="entry name" value="N-acetylmuramoyl_amidase_3"/>
</dbReference>
<dbReference type="InterPro" id="IPR002901">
    <property type="entry name" value="MGlyc_endo_b_GlcNAc-like_dom"/>
</dbReference>
<sequence length="1450" mass="158891">MNQKTKGSNNAMKRVVSVILIFAMVFTVGSFQAVFAVESGDVVQDKQDLIGENNEVPVLNEGDAESNPNAEVAEPQQEIDVIREQGRINYLYIESPSIAPNQQQNIVVSFGDGSENLNNIELKVSCPDGSTDKLTPSRIEKEIIVFTNTYDVENIGVFTLDSFCVSVDGVTQEIVLSEAGIEATFNVALGAEIVEEDISASVIDLSGEEDVETAVEATLESNAVKLNNNELSRNVLSRSANGNIVVVLDPGHGGRDPGASGNGLVESQVNLAIALACRDELQQYAGVEVVLTRTTDVHLGADTAADLEARVQIAKDAGADLFVCLHNNSASSSASGAEVYYPNSNHNSSVHNSGKNVAQLIQNELVALGFDNRGIKEGYSSDGSGDDAFYVIRECKAVGIPAVLVEHGFLTNASDAARLREPEKLGIANANAIASFFGLTKECALMIKPSRNVTIGDTVTFQIKTEYIENSSQYKSYRVICNPGNGNWVELSSSSKDMIRTWTADRSFTDGTILLEALRVDGTTEPLWSYAQSMSVKPAITKIKSLNFSEISNGKITIDSEIESTDRDLKYTYEVYDMNTWKGLVTESENSKVEWKPSKTGQYLINLTVKGKYGEKTSLAWGTEVKANASILSFTANKSTPQTVGSQMTLSGRADISFMSPTYRYIYYDGTSWNEIASSKVQKDVMWTPQKAGNYLLCYQILMPDGSNIDRFMGYDITGPSLTINNLTVSSLSGDGKITLNSKVTSTDTELKYTYEVYDMKTWSTVKRDSSTSAVEWTPKKEGTYLVNVTVTGKSGTRESRAVGTSVVGTANITKFTVDKNTPRAIGEEITLSGRASVNMQNATYRYIYYDGKTWNLIASDTSQKDAVWKPQKAGNYTLCYQVVMPGGREVNRFMGYDITGPSLTINNLTVSGLSGDGKITLNSKVTSTDTELKYTYEVYDMKTWSTVKRDSSTSAVEWTPKKEGTYLVNVTVTGKSGTRESRAVGTSVVGTANITKFTVDKNTPRAIGEEITLSGRASVNMQNATYRYIYYDGKTWNLIASDTSQKDAVWKPQKAGNYTLCYQVVMPGGREVNRFMGYDITGPFLTIKSLTASSLSRYGKVTLNTEVTTTDTDLKYTYEVYDMKVWNTVKKDSSTSAVEWTPTKEGTYLVNVTVTSASGLKESYAVGTEVAYQAEITGFTLDKSNPQTVGTVIGMLGSAKVDVEGAIFRYIYFDGVTWNEIYSSNKLERATWTPTRASEYDICFQIILPNGRILNKMYHYHITDVHSILGKTEVSVQQLCNYYKKSGATFPTDRYKCPTGKNPSDYASTLEAFCTMYVQEANKYGVKAEVAFVQAMLETNYLRYGGDVKAEQFNFAGLGATGNGEPGNVFANVRTGVKAQIQHLYCYASTEPLPSGELLVDQRWSNNLRGKAPYVEWLAIKKNPYGTGWAAAEDYGESIVKGLKIIQGL</sequence>
<accession>A0ABT1EDB9</accession>
<feature type="domain" description="MurNAc-LAA" evidence="2">
    <location>
        <begin position="311"/>
        <end position="434"/>
    </location>
</feature>
<evidence type="ECO:0000313" key="3">
    <source>
        <dbReference type="EMBL" id="MCP1108670.1"/>
    </source>
</evidence>
<dbReference type="EC" id="3.5.1.28" evidence="3"/>
<keyword evidence="4" id="KW-1185">Reference proteome</keyword>
<dbReference type="SUPFAM" id="SSF53187">
    <property type="entry name" value="Zn-dependent exopeptidases"/>
    <property type="match status" value="1"/>
</dbReference>
<evidence type="ECO:0000256" key="1">
    <source>
        <dbReference type="ARBA" id="ARBA00022801"/>
    </source>
</evidence>
<dbReference type="InterPro" id="IPR002508">
    <property type="entry name" value="MurNAc-LAA_cat"/>
</dbReference>
<dbReference type="Pfam" id="PF01520">
    <property type="entry name" value="Amidase_3"/>
    <property type="match status" value="1"/>
</dbReference>
<dbReference type="GO" id="GO:0008745">
    <property type="term" value="F:N-acetylmuramoyl-L-alanine amidase activity"/>
    <property type="evidence" value="ECO:0007669"/>
    <property type="project" value="UniProtKB-EC"/>
</dbReference>
<dbReference type="PANTHER" id="PTHR30404:SF0">
    <property type="entry name" value="N-ACETYLMURAMOYL-L-ALANINE AMIDASE AMIC"/>
    <property type="match status" value="1"/>
</dbReference>
<dbReference type="Proteomes" id="UP001523565">
    <property type="component" value="Unassembled WGS sequence"/>
</dbReference>
<proteinExistence type="predicted"/>
<dbReference type="Gene3D" id="3.40.630.40">
    <property type="entry name" value="Zn-dependent exopeptidases"/>
    <property type="match status" value="1"/>
</dbReference>
<reference evidence="3 4" key="1">
    <citation type="journal article" date="2022" name="Genome Biol. Evol.">
        <title>Host diet, physiology and behaviors set the stage for Lachnospiraceae cladogenesis.</title>
        <authorList>
            <person name="Vera-Ponce De Leon A."/>
            <person name="Schneider M."/>
            <person name="Jahnes B.C."/>
            <person name="Sadowski V."/>
            <person name="Camuy-Velez L.A."/>
            <person name="Duan J."/>
            <person name="Sabree Z.L."/>
        </authorList>
    </citation>
    <scope>NUCLEOTIDE SEQUENCE [LARGE SCALE GENOMIC DNA]</scope>
    <source>
        <strain evidence="3 4">PAL227</strain>
    </source>
</reference>
<dbReference type="Pfam" id="PF01832">
    <property type="entry name" value="Glucosaminidase"/>
    <property type="match status" value="1"/>
</dbReference>
<dbReference type="EMBL" id="JAMZFV010000001">
    <property type="protein sequence ID" value="MCP1108670.1"/>
    <property type="molecule type" value="Genomic_DNA"/>
</dbReference>
<gene>
    <name evidence="3" type="ORF">NK118_00195</name>
</gene>
<dbReference type="RefSeq" id="WP_262067579.1">
    <property type="nucleotide sequence ID" value="NZ_JAMXOC010000001.1"/>
</dbReference>
<dbReference type="PANTHER" id="PTHR30404">
    <property type="entry name" value="N-ACETYLMURAMOYL-L-ALANINE AMIDASE"/>
    <property type="match status" value="1"/>
</dbReference>
<dbReference type="CDD" id="cd02696">
    <property type="entry name" value="MurNAc-LAA"/>
    <property type="match status" value="1"/>
</dbReference>
<name>A0ABT1EDB9_9FIRM</name>
<keyword evidence="1 3" id="KW-0378">Hydrolase</keyword>
<dbReference type="SMART" id="SM00646">
    <property type="entry name" value="Ami_3"/>
    <property type="match status" value="1"/>
</dbReference>
<evidence type="ECO:0000313" key="4">
    <source>
        <dbReference type="Proteomes" id="UP001523565"/>
    </source>
</evidence>
<organism evidence="3 4">
    <name type="scientific">Ohessyouella blattaphilus</name>
    <dbReference type="NCBI Taxonomy" id="2949333"/>
    <lineage>
        <taxon>Bacteria</taxon>
        <taxon>Bacillati</taxon>
        <taxon>Bacillota</taxon>
        <taxon>Clostridia</taxon>
        <taxon>Lachnospirales</taxon>
        <taxon>Lachnospiraceae</taxon>
        <taxon>Ohessyouella</taxon>
    </lineage>
</organism>
<comment type="caution">
    <text evidence="3">The sequence shown here is derived from an EMBL/GenBank/DDBJ whole genome shotgun (WGS) entry which is preliminary data.</text>
</comment>